<feature type="region of interest" description="Disordered" evidence="1">
    <location>
        <begin position="146"/>
        <end position="170"/>
    </location>
</feature>
<evidence type="ECO:0000256" key="2">
    <source>
        <dbReference type="SAM" id="Phobius"/>
    </source>
</evidence>
<keyword evidence="2" id="KW-0812">Transmembrane</keyword>
<feature type="transmembrane region" description="Helical" evidence="2">
    <location>
        <begin position="114"/>
        <end position="135"/>
    </location>
</feature>
<keyword evidence="2" id="KW-0472">Membrane</keyword>
<accession>A0ABW8N701</accession>
<dbReference type="RefSeq" id="WP_404594444.1">
    <property type="nucleotide sequence ID" value="NZ_JBIYEW010000003.1"/>
</dbReference>
<evidence type="ECO:0000313" key="4">
    <source>
        <dbReference type="Proteomes" id="UP001620520"/>
    </source>
</evidence>
<feature type="transmembrane region" description="Helical" evidence="2">
    <location>
        <begin position="56"/>
        <end position="77"/>
    </location>
</feature>
<keyword evidence="4" id="KW-1185">Reference proteome</keyword>
<proteinExistence type="predicted"/>
<dbReference type="Proteomes" id="UP001620520">
    <property type="component" value="Unassembled WGS sequence"/>
</dbReference>
<comment type="caution">
    <text evidence="3">The sequence shown here is derived from an EMBL/GenBank/DDBJ whole genome shotgun (WGS) entry which is preliminary data.</text>
</comment>
<evidence type="ECO:0000256" key="1">
    <source>
        <dbReference type="SAM" id="MobiDB-lite"/>
    </source>
</evidence>
<organism evidence="3 4">
    <name type="scientific">Paenarthrobacter histidinolovorans</name>
    <dbReference type="NCBI Taxonomy" id="43664"/>
    <lineage>
        <taxon>Bacteria</taxon>
        <taxon>Bacillati</taxon>
        <taxon>Actinomycetota</taxon>
        <taxon>Actinomycetes</taxon>
        <taxon>Micrococcales</taxon>
        <taxon>Micrococcaceae</taxon>
        <taxon>Paenarthrobacter</taxon>
    </lineage>
</organism>
<gene>
    <name evidence="3" type="ORF">ABIA52_002259</name>
</gene>
<reference evidence="3 4" key="1">
    <citation type="submission" date="2024-10" db="EMBL/GenBank/DDBJ databases">
        <title>Novel secondary metabolite-producing bacteria for plant disease control.</title>
        <authorList>
            <person name="Chevrette M."/>
        </authorList>
    </citation>
    <scope>NUCLEOTIDE SEQUENCE [LARGE SCALE GENOMIC DNA]</scope>
    <source>
        <strain evidence="3 4">J30 TE3557</strain>
    </source>
</reference>
<protein>
    <submittedName>
        <fullName evidence="3">Uncharacterized protein</fullName>
    </submittedName>
</protein>
<sequence length="170" mass="17390">MIRVMLLIVQGLVAVTSVAGGLVMAVGSWPGVDRSAFPPELQLPEEYLSGSPFSTYLVPGLLLAVVVGGLHGLAFVLHLRRGTFASLAAAAAGYSILVWIFVQMALIPFSALQAVYFGTGLAEVGLLLLLLGVAARVPAGTAPGSLGPLGPVGGREPAVGSPHDRQKHSA</sequence>
<dbReference type="EMBL" id="JBIYEW010000003">
    <property type="protein sequence ID" value="MFK4639370.1"/>
    <property type="molecule type" value="Genomic_DNA"/>
</dbReference>
<evidence type="ECO:0000313" key="3">
    <source>
        <dbReference type="EMBL" id="MFK4639370.1"/>
    </source>
</evidence>
<keyword evidence="2" id="KW-1133">Transmembrane helix</keyword>
<name>A0ABW8N701_9MICC</name>
<feature type="transmembrane region" description="Helical" evidence="2">
    <location>
        <begin position="84"/>
        <end position="102"/>
    </location>
</feature>